<keyword evidence="6" id="KW-1185">Reference proteome</keyword>
<name>A0ABS2VI47_STRAS</name>
<keyword evidence="1 2" id="KW-0129">CBS domain</keyword>
<dbReference type="Proteomes" id="UP000788262">
    <property type="component" value="Unassembled WGS sequence"/>
</dbReference>
<dbReference type="Pfam" id="PF04972">
    <property type="entry name" value="BON"/>
    <property type="match status" value="1"/>
</dbReference>
<dbReference type="Gene3D" id="3.30.1340.30">
    <property type="match status" value="1"/>
</dbReference>
<dbReference type="InterPro" id="IPR017080">
    <property type="entry name" value="UCP036990_CBS_BON"/>
</dbReference>
<evidence type="ECO:0000313" key="6">
    <source>
        <dbReference type="Proteomes" id="UP000788262"/>
    </source>
</evidence>
<feature type="domain" description="BON" evidence="3">
    <location>
        <begin position="146"/>
        <end position="214"/>
    </location>
</feature>
<dbReference type="SMART" id="SM00116">
    <property type="entry name" value="CBS"/>
    <property type="match status" value="2"/>
</dbReference>
<accession>A0ABS2VI47</accession>
<evidence type="ECO:0000259" key="4">
    <source>
        <dbReference type="PROSITE" id="PS51371"/>
    </source>
</evidence>
<feature type="domain" description="CBS" evidence="4">
    <location>
        <begin position="92"/>
        <end position="152"/>
    </location>
</feature>
<organism evidence="5 6">
    <name type="scientific">Streptomyces actuosus</name>
    <dbReference type="NCBI Taxonomy" id="1885"/>
    <lineage>
        <taxon>Bacteria</taxon>
        <taxon>Bacillati</taxon>
        <taxon>Actinomycetota</taxon>
        <taxon>Actinomycetes</taxon>
        <taxon>Kitasatosporales</taxon>
        <taxon>Streptomycetaceae</taxon>
        <taxon>Streptomyces</taxon>
    </lineage>
</organism>
<dbReference type="PROSITE" id="PS51371">
    <property type="entry name" value="CBS"/>
    <property type="match status" value="2"/>
</dbReference>
<evidence type="ECO:0000313" key="5">
    <source>
        <dbReference type="EMBL" id="MBN0042762.1"/>
    </source>
</evidence>
<dbReference type="CDD" id="cd04586">
    <property type="entry name" value="CBS_pair_BON_assoc"/>
    <property type="match status" value="1"/>
</dbReference>
<evidence type="ECO:0000259" key="3">
    <source>
        <dbReference type="PROSITE" id="PS50914"/>
    </source>
</evidence>
<evidence type="ECO:0000256" key="2">
    <source>
        <dbReference type="PROSITE-ProRule" id="PRU00703"/>
    </source>
</evidence>
<dbReference type="PANTHER" id="PTHR43080">
    <property type="entry name" value="CBS DOMAIN-CONTAINING PROTEIN CBSX3, MITOCHONDRIAL"/>
    <property type="match status" value="1"/>
</dbReference>
<dbReference type="Gene3D" id="3.10.580.10">
    <property type="entry name" value="CBS-domain"/>
    <property type="match status" value="1"/>
</dbReference>
<dbReference type="InterPro" id="IPR051257">
    <property type="entry name" value="Diverse_CBS-Domain"/>
</dbReference>
<sequence length="224" mass="24034">MQHRTVGDLMTRDVVRVHRDAPFKTIIRLMAESEVTALPVVDDLDHPVGVVSEADLLRTVASHPDPAGLPLSPHLLHEERPEAEGVTAGELMTAPPVCARPGWTVVEAARLMDAERVKRLPVVDETDTLVGIVSRADLLRIFLRRDEAVRDEIVVDVLTRTLGLAPTDVVVAVQDGRVTLKGSVDAPSLVPVIERLCRGVDGVVSVSLDLSLRAQGAGTHGGVS</sequence>
<proteinExistence type="predicted"/>
<reference evidence="5 6" key="1">
    <citation type="submission" date="2021-02" db="EMBL/GenBank/DDBJ databases">
        <title>Whole genome sequencing of Streptomyces actuosus VRA1.</title>
        <authorList>
            <person name="Sen G."/>
            <person name="Sen A."/>
        </authorList>
    </citation>
    <scope>NUCLEOTIDE SEQUENCE [LARGE SCALE GENOMIC DNA]</scope>
    <source>
        <strain evidence="5 6">VRA1</strain>
    </source>
</reference>
<feature type="domain" description="CBS" evidence="4">
    <location>
        <begin position="10"/>
        <end position="67"/>
    </location>
</feature>
<dbReference type="RefSeq" id="WP_205380990.1">
    <property type="nucleotide sequence ID" value="NZ_JAFFZS010000001.1"/>
</dbReference>
<protein>
    <submittedName>
        <fullName evidence="5">CBS domain-containing protein</fullName>
    </submittedName>
</protein>
<evidence type="ECO:0000256" key="1">
    <source>
        <dbReference type="ARBA" id="ARBA00023122"/>
    </source>
</evidence>
<dbReference type="InterPro" id="IPR007055">
    <property type="entry name" value="BON_dom"/>
</dbReference>
<dbReference type="Pfam" id="PF00571">
    <property type="entry name" value="CBS"/>
    <property type="match status" value="2"/>
</dbReference>
<gene>
    <name evidence="5" type="ORF">JS756_01270</name>
</gene>
<comment type="caution">
    <text evidence="5">The sequence shown here is derived from an EMBL/GenBank/DDBJ whole genome shotgun (WGS) entry which is preliminary data.</text>
</comment>
<dbReference type="EMBL" id="JAFFZS010000001">
    <property type="protein sequence ID" value="MBN0042762.1"/>
    <property type="molecule type" value="Genomic_DNA"/>
</dbReference>
<dbReference type="PROSITE" id="PS50914">
    <property type="entry name" value="BON"/>
    <property type="match status" value="1"/>
</dbReference>
<dbReference type="InterPro" id="IPR046342">
    <property type="entry name" value="CBS_dom_sf"/>
</dbReference>
<dbReference type="SUPFAM" id="SSF54631">
    <property type="entry name" value="CBS-domain pair"/>
    <property type="match status" value="1"/>
</dbReference>
<dbReference type="PANTHER" id="PTHR43080:SF29">
    <property type="entry name" value="OS02G0818000 PROTEIN"/>
    <property type="match status" value="1"/>
</dbReference>
<dbReference type="InterPro" id="IPR000644">
    <property type="entry name" value="CBS_dom"/>
</dbReference>
<dbReference type="PIRSF" id="PIRSF036990">
    <property type="entry name" value="UCP036990_CBS_BON"/>
    <property type="match status" value="1"/>
</dbReference>